<dbReference type="EMBL" id="JACHLY010000001">
    <property type="protein sequence ID" value="MBB5996970.1"/>
    <property type="molecule type" value="Genomic_DNA"/>
</dbReference>
<organism evidence="1 2">
    <name type="scientific">Streptomonospora salina</name>
    <dbReference type="NCBI Taxonomy" id="104205"/>
    <lineage>
        <taxon>Bacteria</taxon>
        <taxon>Bacillati</taxon>
        <taxon>Actinomycetota</taxon>
        <taxon>Actinomycetes</taxon>
        <taxon>Streptosporangiales</taxon>
        <taxon>Nocardiopsidaceae</taxon>
        <taxon>Streptomonospora</taxon>
    </lineage>
</organism>
<sequence length="87" mass="9547">MQRAEQRRHPRAAEPADHGALTHTIPLILDLGGPLRPDALVAALNDVVAYQPGLRGTFVDVNGEPRIFPHAAVDVPLRDLYRARPLI</sequence>
<dbReference type="Proteomes" id="UP000578077">
    <property type="component" value="Unassembled WGS sequence"/>
</dbReference>
<comment type="caution">
    <text evidence="1">The sequence shown here is derived from an EMBL/GenBank/DDBJ whole genome shotgun (WGS) entry which is preliminary data.</text>
</comment>
<reference evidence="1 2" key="1">
    <citation type="submission" date="2020-08" db="EMBL/GenBank/DDBJ databases">
        <title>Sequencing the genomes of 1000 actinobacteria strains.</title>
        <authorList>
            <person name="Klenk H.-P."/>
        </authorList>
    </citation>
    <scope>NUCLEOTIDE SEQUENCE [LARGE SCALE GENOMIC DNA]</scope>
    <source>
        <strain evidence="1 2">DSM 44593</strain>
    </source>
</reference>
<name>A0A841E8X2_9ACTN</name>
<dbReference type="SUPFAM" id="SSF52777">
    <property type="entry name" value="CoA-dependent acyltransferases"/>
    <property type="match status" value="1"/>
</dbReference>
<gene>
    <name evidence="1" type="ORF">HNR25_000721</name>
</gene>
<accession>A0A841E8X2</accession>
<dbReference type="RefSeq" id="WP_184633306.1">
    <property type="nucleotide sequence ID" value="NZ_BAABKT010000003.1"/>
</dbReference>
<protein>
    <submittedName>
        <fullName evidence="1">Uncharacterized protein</fullName>
    </submittedName>
</protein>
<dbReference type="Gene3D" id="3.30.559.10">
    <property type="entry name" value="Chloramphenicol acetyltransferase-like domain"/>
    <property type="match status" value="1"/>
</dbReference>
<dbReference type="InterPro" id="IPR023213">
    <property type="entry name" value="CAT-like_dom_sf"/>
</dbReference>
<keyword evidence="2" id="KW-1185">Reference proteome</keyword>
<dbReference type="AlphaFoldDB" id="A0A841E8X2"/>
<proteinExistence type="predicted"/>
<evidence type="ECO:0000313" key="2">
    <source>
        <dbReference type="Proteomes" id="UP000578077"/>
    </source>
</evidence>
<evidence type="ECO:0000313" key="1">
    <source>
        <dbReference type="EMBL" id="MBB5996970.1"/>
    </source>
</evidence>